<evidence type="ECO:0000313" key="2">
    <source>
        <dbReference type="EMBL" id="KAG0447672.1"/>
    </source>
</evidence>
<accession>A0A835PBW3</accession>
<dbReference type="EMBL" id="JADCNM010000428">
    <property type="protein sequence ID" value="KAG0447672.1"/>
    <property type="molecule type" value="Genomic_DNA"/>
</dbReference>
<evidence type="ECO:0000313" key="3">
    <source>
        <dbReference type="Proteomes" id="UP000639772"/>
    </source>
</evidence>
<name>A0A835PBW3_VANPL</name>
<reference evidence="2 3" key="1">
    <citation type="journal article" date="2020" name="Nat. Food">
        <title>A phased Vanilla planifolia genome enables genetic improvement of flavour and production.</title>
        <authorList>
            <person name="Hasing T."/>
            <person name="Tang H."/>
            <person name="Brym M."/>
            <person name="Khazi F."/>
            <person name="Huang T."/>
            <person name="Chambers A.H."/>
        </authorList>
    </citation>
    <scope>NUCLEOTIDE SEQUENCE [LARGE SCALE GENOMIC DNA]</scope>
    <source>
        <tissue evidence="2">Leaf</tissue>
    </source>
</reference>
<proteinExistence type="predicted"/>
<gene>
    <name evidence="2" type="ORF">HPP92_028199</name>
</gene>
<dbReference type="Gene3D" id="3.40.50.1820">
    <property type="entry name" value="alpha/beta hydrolase"/>
    <property type="match status" value="1"/>
</dbReference>
<dbReference type="AlphaFoldDB" id="A0A835PBW3"/>
<comment type="caution">
    <text evidence="2">The sequence shown here is derived from an EMBL/GenBank/DDBJ whole genome shotgun (WGS) entry which is preliminary data.</text>
</comment>
<dbReference type="Proteomes" id="UP000639772">
    <property type="component" value="Unassembled WGS sequence"/>
</dbReference>
<dbReference type="InterPro" id="IPR029058">
    <property type="entry name" value="AB_hydrolase_fold"/>
</dbReference>
<organism evidence="2 3">
    <name type="scientific">Vanilla planifolia</name>
    <name type="common">Vanilla</name>
    <dbReference type="NCBI Taxonomy" id="51239"/>
    <lineage>
        <taxon>Eukaryota</taxon>
        <taxon>Viridiplantae</taxon>
        <taxon>Streptophyta</taxon>
        <taxon>Embryophyta</taxon>
        <taxon>Tracheophyta</taxon>
        <taxon>Spermatophyta</taxon>
        <taxon>Magnoliopsida</taxon>
        <taxon>Liliopsida</taxon>
        <taxon>Asparagales</taxon>
        <taxon>Orchidaceae</taxon>
        <taxon>Vanilloideae</taxon>
        <taxon>Vanilleae</taxon>
        <taxon>Vanilla</taxon>
    </lineage>
</organism>
<feature type="domain" description="AB hydrolase-1" evidence="1">
    <location>
        <begin position="6"/>
        <end position="57"/>
    </location>
</feature>
<dbReference type="PANTHER" id="PTHR43689:SF14">
    <property type="entry name" value="LYSOPHOSPHOLIPASE BODYGUARD 4-RELATED"/>
    <property type="match status" value="1"/>
</dbReference>
<evidence type="ECO:0000259" key="1">
    <source>
        <dbReference type="Pfam" id="PF00561"/>
    </source>
</evidence>
<protein>
    <recommendedName>
        <fullName evidence="1">AB hydrolase-1 domain-containing protein</fullName>
    </recommendedName>
</protein>
<dbReference type="SUPFAM" id="SSF53474">
    <property type="entry name" value="alpha/beta-Hydrolases"/>
    <property type="match status" value="1"/>
</dbReference>
<dbReference type="PANTHER" id="PTHR43689">
    <property type="entry name" value="HYDROLASE"/>
    <property type="match status" value="1"/>
</dbReference>
<sequence length="162" mass="18242">MIERSVIKHFNLDSFHIVAHSMGCILALGLAAKHPKSVKSITLVAPPYFSSAKDDASHNASNKLAKRTIWPPLQFASSVMSWYEHIGRTVCFILCSNHSTWESFMKLLTWKSKQTSLMLRSARFMTDVTKHTHHWHGTMHNVLCGGAKFADKYLEALQAEAS</sequence>
<dbReference type="InterPro" id="IPR000073">
    <property type="entry name" value="AB_hydrolase_1"/>
</dbReference>
<dbReference type="Pfam" id="PF00561">
    <property type="entry name" value="Abhydrolase_1"/>
    <property type="match status" value="1"/>
</dbReference>
<dbReference type="OrthoDB" id="284184at2759"/>